<dbReference type="Proteomes" id="UP000006755">
    <property type="component" value="Unassembled WGS sequence"/>
</dbReference>
<dbReference type="PANTHER" id="PTHR38779:SF2">
    <property type="entry name" value="TYPE II SECRETION SYSTEM PROTEIN I-RELATED"/>
    <property type="match status" value="1"/>
</dbReference>
<evidence type="ECO:0000256" key="1">
    <source>
        <dbReference type="ARBA" id="ARBA00004377"/>
    </source>
</evidence>
<dbReference type="GO" id="GO:0005886">
    <property type="term" value="C:plasma membrane"/>
    <property type="evidence" value="ECO:0007669"/>
    <property type="project" value="UniProtKB-SubCell"/>
</dbReference>
<dbReference type="PANTHER" id="PTHR38779">
    <property type="entry name" value="TYPE II SECRETION SYSTEM PROTEIN I-RELATED"/>
    <property type="match status" value="1"/>
</dbReference>
<evidence type="ECO:0000256" key="3">
    <source>
        <dbReference type="ARBA" id="ARBA00022475"/>
    </source>
</evidence>
<evidence type="ECO:0000313" key="11">
    <source>
        <dbReference type="Proteomes" id="UP000006755"/>
    </source>
</evidence>
<dbReference type="GO" id="GO:0015627">
    <property type="term" value="C:type II protein secretion system complex"/>
    <property type="evidence" value="ECO:0007669"/>
    <property type="project" value="InterPro"/>
</dbReference>
<name>K2JZY6_9GAMM</name>
<dbReference type="AlphaFoldDB" id="K2JZY6"/>
<feature type="transmembrane region" description="Helical" evidence="9">
    <location>
        <begin position="12"/>
        <end position="33"/>
    </location>
</feature>
<dbReference type="InterPro" id="IPR012902">
    <property type="entry name" value="N_methyl_site"/>
</dbReference>
<evidence type="ECO:0000256" key="6">
    <source>
        <dbReference type="ARBA" id="ARBA00022692"/>
    </source>
</evidence>
<evidence type="ECO:0000256" key="2">
    <source>
        <dbReference type="ARBA" id="ARBA00008358"/>
    </source>
</evidence>
<keyword evidence="6 9" id="KW-0812">Transmembrane</keyword>
<dbReference type="GO" id="GO:0015628">
    <property type="term" value="P:protein secretion by the type II secretion system"/>
    <property type="evidence" value="ECO:0007669"/>
    <property type="project" value="InterPro"/>
</dbReference>
<evidence type="ECO:0000256" key="7">
    <source>
        <dbReference type="ARBA" id="ARBA00022989"/>
    </source>
</evidence>
<dbReference type="NCBIfam" id="TIGR02532">
    <property type="entry name" value="IV_pilin_GFxxxE"/>
    <property type="match status" value="1"/>
</dbReference>
<dbReference type="PROSITE" id="PS00409">
    <property type="entry name" value="PROKAR_NTER_METHYL"/>
    <property type="match status" value="1"/>
</dbReference>
<evidence type="ECO:0000256" key="5">
    <source>
        <dbReference type="ARBA" id="ARBA00022519"/>
    </source>
</evidence>
<evidence type="ECO:0000256" key="4">
    <source>
        <dbReference type="ARBA" id="ARBA00022481"/>
    </source>
</evidence>
<proteinExistence type="inferred from homology"/>
<dbReference type="STRING" id="745411.B3C1_05927"/>
<dbReference type="eggNOG" id="COG4967">
    <property type="taxonomic scope" value="Bacteria"/>
</dbReference>
<dbReference type="EMBL" id="AMRI01000006">
    <property type="protein sequence ID" value="EKE75974.1"/>
    <property type="molecule type" value="Genomic_DNA"/>
</dbReference>
<keyword evidence="3" id="KW-1003">Cell membrane</keyword>
<keyword evidence="4" id="KW-0488">Methylation</keyword>
<keyword evidence="8 9" id="KW-0472">Membrane</keyword>
<comment type="caution">
    <text evidence="10">The sequence shown here is derived from an EMBL/GenBank/DDBJ whole genome shotgun (WGS) entry which is preliminary data.</text>
</comment>
<evidence type="ECO:0000256" key="9">
    <source>
        <dbReference type="SAM" id="Phobius"/>
    </source>
</evidence>
<evidence type="ECO:0000313" key="10">
    <source>
        <dbReference type="EMBL" id="EKE75974.1"/>
    </source>
</evidence>
<keyword evidence="11" id="KW-1185">Reference proteome</keyword>
<dbReference type="RefSeq" id="WP_008483564.1">
    <property type="nucleotide sequence ID" value="NZ_AMRI01000006.1"/>
</dbReference>
<sequence>MISQRGFSLLEVLVAFAILAATLGVLMSIFSLSTRSYQSAHNRQLALTLAQSKLAELAAQPRLNPGSDSGRLEGSFRWTSRVRPYTVPEAFGPFELKALPFEARVTVSWGDKDSQQVSLDTLLLGRPL</sequence>
<comment type="similarity">
    <text evidence="2">Belongs to the GSP I family.</text>
</comment>
<comment type="subcellular location">
    <subcellularLocation>
        <location evidence="1">Cell inner membrane</location>
        <topology evidence="1">Single-pass membrane protein</topology>
    </subcellularLocation>
</comment>
<keyword evidence="7 9" id="KW-1133">Transmembrane helix</keyword>
<gene>
    <name evidence="10" type="ORF">B3C1_05927</name>
</gene>
<keyword evidence="5" id="KW-0997">Cell inner membrane</keyword>
<dbReference type="Pfam" id="PF07963">
    <property type="entry name" value="N_methyl"/>
    <property type="match status" value="1"/>
</dbReference>
<organism evidence="10 11">
    <name type="scientific">Gallaecimonas xiamenensis 3-C-1</name>
    <dbReference type="NCBI Taxonomy" id="745411"/>
    <lineage>
        <taxon>Bacteria</taxon>
        <taxon>Pseudomonadati</taxon>
        <taxon>Pseudomonadota</taxon>
        <taxon>Gammaproteobacteria</taxon>
        <taxon>Enterobacterales</taxon>
        <taxon>Gallaecimonadaceae</taxon>
        <taxon>Gallaecimonas</taxon>
    </lineage>
</organism>
<dbReference type="InterPro" id="IPR010052">
    <property type="entry name" value="T2SS_protein-GspI"/>
</dbReference>
<reference evidence="10 11" key="1">
    <citation type="journal article" date="2012" name="J. Bacteriol.">
        <title>Genome Sequence of Gallaecimonas xiamenensis Type Strain 3-C-1.</title>
        <authorList>
            <person name="Lai Q."/>
            <person name="Wang L."/>
            <person name="Wang W."/>
            <person name="Shao Z."/>
        </authorList>
    </citation>
    <scope>NUCLEOTIDE SEQUENCE [LARGE SCALE GENOMIC DNA]</scope>
    <source>
        <strain evidence="10 11">3-C-1</strain>
    </source>
</reference>
<protein>
    <submittedName>
        <fullName evidence="10">General secretion pathway protein H</fullName>
    </submittedName>
</protein>
<accession>K2JZY6</accession>
<evidence type="ECO:0000256" key="8">
    <source>
        <dbReference type="ARBA" id="ARBA00023136"/>
    </source>
</evidence>